<evidence type="ECO:0000256" key="3">
    <source>
        <dbReference type="ARBA" id="ARBA00023125"/>
    </source>
</evidence>
<dbReference type="CDD" id="cd01189">
    <property type="entry name" value="INT_ICEBs1_C_like"/>
    <property type="match status" value="1"/>
</dbReference>
<keyword evidence="3" id="KW-0238">DNA-binding</keyword>
<accession>A0A2A5RM31</accession>
<dbReference type="EMBL" id="JXJU01000004">
    <property type="protein sequence ID" value="PCS00330.1"/>
    <property type="molecule type" value="Genomic_DNA"/>
</dbReference>
<dbReference type="GO" id="GO:0015074">
    <property type="term" value="P:DNA integration"/>
    <property type="evidence" value="ECO:0007669"/>
    <property type="project" value="UniProtKB-KW"/>
</dbReference>
<dbReference type="STRING" id="1291764.GCA_001311235_02581"/>
<dbReference type="InterPro" id="IPR013762">
    <property type="entry name" value="Integrase-like_cat_sf"/>
</dbReference>
<evidence type="ECO:0000256" key="2">
    <source>
        <dbReference type="ARBA" id="ARBA00022908"/>
    </source>
</evidence>
<dbReference type="PANTHER" id="PTHR30629:SF2">
    <property type="entry name" value="PROPHAGE INTEGRASE INTS-RELATED"/>
    <property type="match status" value="1"/>
</dbReference>
<keyword evidence="7" id="KW-1185">Reference proteome</keyword>
<feature type="domain" description="Tyr recombinase" evidence="5">
    <location>
        <begin position="189"/>
        <end position="389"/>
    </location>
</feature>
<comment type="similarity">
    <text evidence="1">Belongs to the 'phage' integrase family.</text>
</comment>
<evidence type="ECO:0000256" key="1">
    <source>
        <dbReference type="ARBA" id="ARBA00008857"/>
    </source>
</evidence>
<evidence type="ECO:0000313" key="7">
    <source>
        <dbReference type="Proteomes" id="UP000218181"/>
    </source>
</evidence>
<proteinExistence type="inferred from homology"/>
<comment type="caution">
    <text evidence="6">The sequence shown here is derived from an EMBL/GenBank/DDBJ whole genome shotgun (WGS) entry which is preliminary data.</text>
</comment>
<keyword evidence="4" id="KW-0233">DNA recombination</keyword>
<dbReference type="InterPro" id="IPR002104">
    <property type="entry name" value="Integrase_catalytic"/>
</dbReference>
<dbReference type="Gene3D" id="1.10.150.130">
    <property type="match status" value="1"/>
</dbReference>
<dbReference type="Pfam" id="PF00589">
    <property type="entry name" value="Phage_integrase"/>
    <property type="match status" value="1"/>
</dbReference>
<dbReference type="SUPFAM" id="SSF56349">
    <property type="entry name" value="DNA breaking-rejoining enzymes"/>
    <property type="match status" value="1"/>
</dbReference>
<dbReference type="GO" id="GO:0006310">
    <property type="term" value="P:DNA recombination"/>
    <property type="evidence" value="ECO:0007669"/>
    <property type="project" value="UniProtKB-KW"/>
</dbReference>
<keyword evidence="2" id="KW-0229">DNA integration</keyword>
<evidence type="ECO:0000256" key="4">
    <source>
        <dbReference type="ARBA" id="ARBA00023172"/>
    </source>
</evidence>
<dbReference type="Proteomes" id="UP000218181">
    <property type="component" value="Unassembled WGS sequence"/>
</dbReference>
<dbReference type="AlphaFoldDB" id="A0A2A5RM31"/>
<organism evidence="6 7">
    <name type="scientific">Lactococcus fujiensis JCM 16395</name>
    <dbReference type="NCBI Taxonomy" id="1291764"/>
    <lineage>
        <taxon>Bacteria</taxon>
        <taxon>Bacillati</taxon>
        <taxon>Bacillota</taxon>
        <taxon>Bacilli</taxon>
        <taxon>Lactobacillales</taxon>
        <taxon>Streptococcaceae</taxon>
        <taxon>Lactococcus</taxon>
    </lineage>
</organism>
<protein>
    <submittedName>
        <fullName evidence="6">Putative integrase</fullName>
    </submittedName>
</protein>
<reference evidence="6 7" key="1">
    <citation type="submission" date="2014-12" db="EMBL/GenBank/DDBJ databases">
        <title>Draft genome sequences of 10 type strains of Lactococcus.</title>
        <authorList>
            <person name="Sun Z."/>
            <person name="Zhong Z."/>
            <person name="Liu W."/>
            <person name="Zhang W."/>
            <person name="Zhang H."/>
        </authorList>
    </citation>
    <scope>NUCLEOTIDE SEQUENCE [LARGE SCALE GENOMIC DNA]</scope>
    <source>
        <strain evidence="6 7">JCM 16395</strain>
    </source>
</reference>
<sequence>MSFLVLNFSKKVSKKQMWIEALNNGKFKYFERYRDPLTEKLKKVSVTLDKKTPRAQKTAQAELSNKINKILSQKTGNNITFSELYKEYYKNWSPTVKASSLRGTTAQDRRILEKIGEGVKAKNVSRRVIQELVNEMMDEGYAYSYYNGFKKRFHSILEFGVRMGYLETNEASFVKAPKKVKTFEEVQEKRESYLEISDIKLIISALRLTSRVEHIANFVEFMAYTGARYGEAAALTANEVDLEKGIITINGTYDRALKIKTTPKTDFSYRTVTIPDNVKSIIREQLELLELHRSLKGDDFNKDNYIFFTVNGAAVDLDTVNVVIRRAAEKVGITKHLTSHIFRHSHIALLAELGIPLSAAMDRVGHTDYKTTLNIYSHVTKSVKIDIVKKLNEIK</sequence>
<evidence type="ECO:0000313" key="6">
    <source>
        <dbReference type="EMBL" id="PCS00330.1"/>
    </source>
</evidence>
<dbReference type="Gene3D" id="1.10.443.10">
    <property type="entry name" value="Intergrase catalytic core"/>
    <property type="match status" value="1"/>
</dbReference>
<evidence type="ECO:0000259" key="5">
    <source>
        <dbReference type="PROSITE" id="PS51898"/>
    </source>
</evidence>
<dbReference type="PROSITE" id="PS51898">
    <property type="entry name" value="TYR_RECOMBINASE"/>
    <property type="match status" value="1"/>
</dbReference>
<name>A0A2A5RM31_9LACT</name>
<dbReference type="InterPro" id="IPR010998">
    <property type="entry name" value="Integrase_recombinase_N"/>
</dbReference>
<dbReference type="PANTHER" id="PTHR30629">
    <property type="entry name" value="PROPHAGE INTEGRASE"/>
    <property type="match status" value="1"/>
</dbReference>
<gene>
    <name evidence="6" type="ORF">RT41_GL001217</name>
</gene>
<dbReference type="InterPro" id="IPR050808">
    <property type="entry name" value="Phage_Integrase"/>
</dbReference>
<dbReference type="GO" id="GO:0003677">
    <property type="term" value="F:DNA binding"/>
    <property type="evidence" value="ECO:0007669"/>
    <property type="project" value="UniProtKB-KW"/>
</dbReference>
<dbReference type="RefSeq" id="WP_245811586.1">
    <property type="nucleotide sequence ID" value="NZ_JXJU01000004.1"/>
</dbReference>
<dbReference type="InterPro" id="IPR011010">
    <property type="entry name" value="DNA_brk_join_enz"/>
</dbReference>